<dbReference type="GO" id="GO:0006491">
    <property type="term" value="P:N-glycan processing"/>
    <property type="evidence" value="ECO:0007669"/>
    <property type="project" value="TreeGrafter"/>
</dbReference>
<dbReference type="VEuPathDB" id="FungiDB:SPRG_05054"/>
<dbReference type="InterPro" id="IPR028146">
    <property type="entry name" value="PRKCSH_N"/>
</dbReference>
<dbReference type="InterPro" id="IPR009011">
    <property type="entry name" value="Man6P_isomerase_rcpt-bd_dom_sf"/>
</dbReference>
<feature type="signal peptide" evidence="6">
    <location>
        <begin position="1"/>
        <end position="18"/>
    </location>
</feature>
<reference evidence="8 9" key="1">
    <citation type="journal article" date="2013" name="PLoS Genet.">
        <title>Distinctive expansion of potential virulence genes in the genome of the oomycete fish pathogen Saprolegnia parasitica.</title>
        <authorList>
            <person name="Jiang R.H."/>
            <person name="de Bruijn I."/>
            <person name="Haas B.J."/>
            <person name="Belmonte R."/>
            <person name="Lobach L."/>
            <person name="Christie J."/>
            <person name="van den Ackerveken G."/>
            <person name="Bottin A."/>
            <person name="Bulone V."/>
            <person name="Diaz-Moreno S.M."/>
            <person name="Dumas B."/>
            <person name="Fan L."/>
            <person name="Gaulin E."/>
            <person name="Govers F."/>
            <person name="Grenville-Briggs L.J."/>
            <person name="Horner N.R."/>
            <person name="Levin J.Z."/>
            <person name="Mammella M."/>
            <person name="Meijer H.J."/>
            <person name="Morris P."/>
            <person name="Nusbaum C."/>
            <person name="Oome S."/>
            <person name="Phillips A.J."/>
            <person name="van Rooyen D."/>
            <person name="Rzeszutek E."/>
            <person name="Saraiva M."/>
            <person name="Secombes C.J."/>
            <person name="Seidl M.F."/>
            <person name="Snel B."/>
            <person name="Stassen J.H."/>
            <person name="Sykes S."/>
            <person name="Tripathy S."/>
            <person name="van den Berg H."/>
            <person name="Vega-Arreguin J.C."/>
            <person name="Wawra S."/>
            <person name="Young S.K."/>
            <person name="Zeng Q."/>
            <person name="Dieguez-Uribeondo J."/>
            <person name="Russ C."/>
            <person name="Tyler B.M."/>
            <person name="van West P."/>
        </authorList>
    </citation>
    <scope>NUCLEOTIDE SEQUENCE [LARGE SCALE GENOMIC DNA]</scope>
    <source>
        <strain evidence="8 9">CBS 223.65</strain>
    </source>
</reference>
<dbReference type="GO" id="GO:0017177">
    <property type="term" value="C:glucosidase II complex"/>
    <property type="evidence" value="ECO:0007669"/>
    <property type="project" value="TreeGrafter"/>
</dbReference>
<name>A0A067CIK6_SAPPC</name>
<evidence type="ECO:0000256" key="6">
    <source>
        <dbReference type="SAM" id="SignalP"/>
    </source>
</evidence>
<dbReference type="GeneID" id="24127463"/>
<evidence type="ECO:0000259" key="7">
    <source>
        <dbReference type="PROSITE" id="PS51914"/>
    </source>
</evidence>
<dbReference type="SUPFAM" id="SSF50911">
    <property type="entry name" value="Mannose 6-phosphate receptor domain"/>
    <property type="match status" value="1"/>
</dbReference>
<dbReference type="EMBL" id="KK583202">
    <property type="protein sequence ID" value="KDO30343.1"/>
    <property type="molecule type" value="Genomic_DNA"/>
</dbReference>
<dbReference type="Proteomes" id="UP000030745">
    <property type="component" value="Unassembled WGS sequence"/>
</dbReference>
<dbReference type="CDD" id="cd00112">
    <property type="entry name" value="LDLa"/>
    <property type="match status" value="1"/>
</dbReference>
<dbReference type="PANTHER" id="PTHR12630">
    <property type="entry name" value="N-LINKED OLIGOSACCHARIDE PROCESSING"/>
    <property type="match status" value="1"/>
</dbReference>
<dbReference type="PROSITE" id="PS51914">
    <property type="entry name" value="MRH"/>
    <property type="match status" value="1"/>
</dbReference>
<evidence type="ECO:0000256" key="2">
    <source>
        <dbReference type="ARBA" id="ARBA00022729"/>
    </source>
</evidence>
<evidence type="ECO:0000313" key="8">
    <source>
        <dbReference type="EMBL" id="KDO30343.1"/>
    </source>
</evidence>
<keyword evidence="4" id="KW-1015">Disulfide bond</keyword>
<dbReference type="OMA" id="KHESASH"/>
<dbReference type="InterPro" id="IPR039794">
    <property type="entry name" value="Gtb1-like"/>
</dbReference>
<dbReference type="InterPro" id="IPR044865">
    <property type="entry name" value="MRH_dom"/>
</dbReference>
<dbReference type="InterPro" id="IPR036607">
    <property type="entry name" value="PRKCSH"/>
</dbReference>
<feature type="coiled-coil region" evidence="5">
    <location>
        <begin position="404"/>
        <end position="431"/>
    </location>
</feature>
<evidence type="ECO:0000256" key="5">
    <source>
        <dbReference type="SAM" id="Coils"/>
    </source>
</evidence>
<evidence type="ECO:0000256" key="3">
    <source>
        <dbReference type="ARBA" id="ARBA00022824"/>
    </source>
</evidence>
<proteinExistence type="predicted"/>
<evidence type="ECO:0000256" key="1">
    <source>
        <dbReference type="ARBA" id="ARBA00022387"/>
    </source>
</evidence>
<dbReference type="RefSeq" id="XP_012198953.1">
    <property type="nucleotide sequence ID" value="XM_012343563.1"/>
</dbReference>
<dbReference type="PANTHER" id="PTHR12630:SF1">
    <property type="entry name" value="GLUCOSIDASE 2 SUBUNIT BETA"/>
    <property type="match status" value="1"/>
</dbReference>
<sequence length="553" mass="61399">MVSTRVLSVLALAAMAMAAQDACVSAVSGALLPLAPELMNDDFCDCADGRDEPHTAACSHVLSAAHECRNRGLLPMRIHTSQVGDGVCDCCDGSDEAAGVCVDACDAEIDAKRAAVQARRDVVLRGFAERKARLDVLAQAAIAKEHEIVAKKALKEELRQLRLKVTVFKDREERTEYAMRIESAKQKAGQCAVDSTAISGDDDDDGTIEDEAPVADSAAEAADTTVELKHANAKSKLSLLVQRLDGRQMTLSAYMHDVLDQAKRIPMRSVHQRQREDFLGPLFNGNADDRARFVTYGLQGIGLLLSPVRGVYEVLALATSTWFRLVNVVTPHILLDPWHGFVHLLDLDWRYHKSLFLRRLSQGRLFWWRYYTSYVLSTIWNAPVDVVWETFVPTLDRSVVLPEAESLRSILTDLESDMRAIDQEIDRLERVFTDESGPDAGYQILKGVCAVAQFEKYNYKICPFDEATQDSVRLGRWKRWSSMAPPIMSFEDGDKCWNGPHRSVQLVLECGSKDQILSVDELSTCVYTIAFATPAACTPDLVAQVNNDAATWL</sequence>
<dbReference type="AlphaFoldDB" id="A0A067CIK6"/>
<evidence type="ECO:0000313" key="9">
    <source>
        <dbReference type="Proteomes" id="UP000030745"/>
    </source>
</evidence>
<keyword evidence="5" id="KW-0175">Coiled coil</keyword>
<accession>A0A067CIK6</accession>
<gene>
    <name evidence="8" type="ORF">SPRG_05054</name>
</gene>
<dbReference type="STRING" id="695850.A0A067CIK6"/>
<keyword evidence="3" id="KW-0256">Endoplasmic reticulum</keyword>
<dbReference type="Gene3D" id="2.70.130.10">
    <property type="entry name" value="Mannose-6-phosphate receptor binding domain"/>
    <property type="match status" value="1"/>
</dbReference>
<organism evidence="8 9">
    <name type="scientific">Saprolegnia parasitica (strain CBS 223.65)</name>
    <dbReference type="NCBI Taxonomy" id="695850"/>
    <lineage>
        <taxon>Eukaryota</taxon>
        <taxon>Sar</taxon>
        <taxon>Stramenopiles</taxon>
        <taxon>Oomycota</taxon>
        <taxon>Saprolegniomycetes</taxon>
        <taxon>Saprolegniales</taxon>
        <taxon>Saprolegniaceae</taxon>
        <taxon>Saprolegnia</taxon>
    </lineage>
</organism>
<keyword evidence="9" id="KW-1185">Reference proteome</keyword>
<dbReference type="OrthoDB" id="28322at2759"/>
<dbReference type="Pfam" id="PF12999">
    <property type="entry name" value="PRKCSH-like"/>
    <property type="match status" value="1"/>
</dbReference>
<protein>
    <recommendedName>
        <fullName evidence="1">Glucosidase 2 subunit beta</fullName>
    </recommendedName>
</protein>
<dbReference type="KEGG" id="spar:SPRG_05054"/>
<evidence type="ECO:0000256" key="4">
    <source>
        <dbReference type="ARBA" id="ARBA00023157"/>
    </source>
</evidence>
<keyword evidence="2 6" id="KW-0732">Signal</keyword>
<feature type="domain" description="MRH" evidence="7">
    <location>
        <begin position="447"/>
        <end position="539"/>
    </location>
</feature>
<dbReference type="Pfam" id="PF13015">
    <property type="entry name" value="PRKCSH_1"/>
    <property type="match status" value="1"/>
</dbReference>
<feature type="coiled-coil region" evidence="5">
    <location>
        <begin position="144"/>
        <end position="171"/>
    </location>
</feature>
<feature type="chain" id="PRO_5001638552" description="Glucosidase 2 subunit beta" evidence="6">
    <location>
        <begin position="19"/>
        <end position="553"/>
    </location>
</feature>
<dbReference type="InterPro" id="IPR002172">
    <property type="entry name" value="LDrepeatLR_classA_rpt"/>
</dbReference>